<dbReference type="PANTHER" id="PTHR43531:SF11">
    <property type="entry name" value="METHYL-ACCEPTING CHEMOTAXIS PROTEIN 3"/>
    <property type="match status" value="1"/>
</dbReference>
<feature type="coiled-coil region" evidence="3">
    <location>
        <begin position="114"/>
        <end position="183"/>
    </location>
</feature>
<evidence type="ECO:0000313" key="7">
    <source>
        <dbReference type="EMBL" id="OBZ92313.1"/>
    </source>
</evidence>
<dbReference type="STRING" id="1612624.ADU59_27870"/>
<feature type="domain" description="HAMP" evidence="6">
    <location>
        <begin position="208"/>
        <end position="260"/>
    </location>
</feature>
<dbReference type="InterPro" id="IPR004090">
    <property type="entry name" value="Chemotax_Me-accpt_rcpt"/>
</dbReference>
<keyword evidence="1" id="KW-0145">Chemotaxis</keyword>
<keyword evidence="3" id="KW-0175">Coiled coil</keyword>
<evidence type="ECO:0000259" key="6">
    <source>
        <dbReference type="PROSITE" id="PS50885"/>
    </source>
</evidence>
<keyword evidence="5" id="KW-1133">Transmembrane helix</keyword>
<dbReference type="PROSITE" id="PS50885">
    <property type="entry name" value="HAMP"/>
    <property type="match status" value="1"/>
</dbReference>
<organism evidence="7 8">
    <name type="scientific">Pararhizobium polonicum</name>
    <dbReference type="NCBI Taxonomy" id="1612624"/>
    <lineage>
        <taxon>Bacteria</taxon>
        <taxon>Pseudomonadati</taxon>
        <taxon>Pseudomonadota</taxon>
        <taxon>Alphaproteobacteria</taxon>
        <taxon>Hyphomicrobiales</taxon>
        <taxon>Rhizobiaceae</taxon>
        <taxon>Rhizobium/Agrobacterium group</taxon>
        <taxon>Pararhizobium</taxon>
    </lineage>
</organism>
<feature type="transmembrane region" description="Helical" evidence="5">
    <location>
        <begin position="186"/>
        <end position="208"/>
    </location>
</feature>
<dbReference type="Gene3D" id="1.10.287.950">
    <property type="entry name" value="Methyl-accepting chemotaxis protein"/>
    <property type="match status" value="1"/>
</dbReference>
<dbReference type="CDD" id="cd06225">
    <property type="entry name" value="HAMP"/>
    <property type="match status" value="1"/>
</dbReference>
<feature type="compositionally biased region" description="Polar residues" evidence="4">
    <location>
        <begin position="274"/>
        <end position="290"/>
    </location>
</feature>
<dbReference type="AlphaFoldDB" id="A0A1C7NTI9"/>
<comment type="similarity">
    <text evidence="2">Belongs to the methyl-accepting chemotaxis (MCP) protein family.</text>
</comment>
<keyword evidence="5" id="KW-0472">Membrane</keyword>
<feature type="non-terminal residue" evidence="7">
    <location>
        <position position="308"/>
    </location>
</feature>
<dbReference type="SUPFAM" id="SSF58104">
    <property type="entry name" value="Methyl-accepting chemotaxis protein (MCP) signaling domain"/>
    <property type="match status" value="1"/>
</dbReference>
<feature type="region of interest" description="Disordered" evidence="4">
    <location>
        <begin position="274"/>
        <end position="308"/>
    </location>
</feature>
<dbReference type="InterPro" id="IPR024478">
    <property type="entry name" value="HlyB_4HB_MCP"/>
</dbReference>
<protein>
    <submittedName>
        <fullName evidence="7">Chemotaxis protein</fullName>
    </submittedName>
</protein>
<evidence type="ECO:0000313" key="8">
    <source>
        <dbReference type="Proteomes" id="UP000093111"/>
    </source>
</evidence>
<name>A0A1C7NTI9_9HYPH</name>
<dbReference type="InterPro" id="IPR003660">
    <property type="entry name" value="HAMP_dom"/>
</dbReference>
<dbReference type="InterPro" id="IPR051310">
    <property type="entry name" value="MCP_chemotaxis"/>
</dbReference>
<evidence type="ECO:0000256" key="4">
    <source>
        <dbReference type="SAM" id="MobiDB-lite"/>
    </source>
</evidence>
<accession>A0A1C7NTI9</accession>
<evidence type="ECO:0000256" key="5">
    <source>
        <dbReference type="SAM" id="Phobius"/>
    </source>
</evidence>
<reference evidence="7 8" key="1">
    <citation type="journal article" date="2016" name="Syst. Appl. Microbiol.">
        <title>Pararhizobium polonicum sp. nov. isolated from tumors on stone fruit rootstocks.</title>
        <authorList>
            <person name="Pulawska J."/>
            <person name="Kuzmanovic N."/>
            <person name="Willems A."/>
            <person name="Pothier J.F."/>
        </authorList>
    </citation>
    <scope>NUCLEOTIDE SEQUENCE [LARGE SCALE GENOMIC DNA]</scope>
    <source>
        <strain evidence="7 8">F5.1</strain>
    </source>
</reference>
<gene>
    <name evidence="7" type="ORF">ADU59_27870</name>
</gene>
<dbReference type="GO" id="GO:0005886">
    <property type="term" value="C:plasma membrane"/>
    <property type="evidence" value="ECO:0007669"/>
    <property type="project" value="TreeGrafter"/>
</dbReference>
<feature type="compositionally biased region" description="Low complexity" evidence="4">
    <location>
        <begin position="291"/>
        <end position="308"/>
    </location>
</feature>
<keyword evidence="5" id="KW-0812">Transmembrane</keyword>
<keyword evidence="8" id="KW-1185">Reference proteome</keyword>
<dbReference type="PANTHER" id="PTHR43531">
    <property type="entry name" value="PROTEIN ICFG"/>
    <property type="match status" value="1"/>
</dbReference>
<evidence type="ECO:0000256" key="1">
    <source>
        <dbReference type="ARBA" id="ARBA00022500"/>
    </source>
</evidence>
<evidence type="ECO:0000256" key="3">
    <source>
        <dbReference type="SAM" id="Coils"/>
    </source>
</evidence>
<proteinExistence type="inferred from homology"/>
<dbReference type="Proteomes" id="UP000093111">
    <property type="component" value="Unassembled WGS sequence"/>
</dbReference>
<comment type="caution">
    <text evidence="7">The sequence shown here is derived from an EMBL/GenBank/DDBJ whole genome shotgun (WGS) entry which is preliminary data.</text>
</comment>
<dbReference type="Pfam" id="PF00672">
    <property type="entry name" value="HAMP"/>
    <property type="match status" value="1"/>
</dbReference>
<dbReference type="PRINTS" id="PR00260">
    <property type="entry name" value="CHEMTRNSDUCR"/>
</dbReference>
<dbReference type="GO" id="GO:0004888">
    <property type="term" value="F:transmembrane signaling receptor activity"/>
    <property type="evidence" value="ECO:0007669"/>
    <property type="project" value="InterPro"/>
</dbReference>
<evidence type="ECO:0000256" key="2">
    <source>
        <dbReference type="ARBA" id="ARBA00029447"/>
    </source>
</evidence>
<dbReference type="EMBL" id="LGLV01000021">
    <property type="protein sequence ID" value="OBZ92313.1"/>
    <property type="molecule type" value="Genomic_DNA"/>
</dbReference>
<dbReference type="GO" id="GO:0007165">
    <property type="term" value="P:signal transduction"/>
    <property type="evidence" value="ECO:0007669"/>
    <property type="project" value="InterPro"/>
</dbReference>
<sequence length="308" mass="32788">MRFTIKLKLAIAFGFVIALLLGTAGYGILSLNNLNQTIEGVLQGPAERLKLAQQINIYQLQAIRQQKNLLASSSEKESAAARTMGDKNRALFDQTLTQAEAKATEEGKARWARLRALSVEANEAENQIRRFLDAGNASAAENISITTARQSANDMDALLDEVVSLEETRLAEAQKEANALYEDTRVMMVGAASLAVLIAISAAIWISLTISRGLRRATVAVADVADGDLTKMAEITNKDEIGALLGNVNMMIERLRGVVADALSASDNVSAGSQELSASSEQVSQGATEQAASAEEASASMEEMAANI</sequence>
<dbReference type="OrthoDB" id="9814362at2"/>
<dbReference type="Pfam" id="PF12729">
    <property type="entry name" value="4HB_MCP_1"/>
    <property type="match status" value="1"/>
</dbReference>
<dbReference type="RefSeq" id="WP_139093236.1">
    <property type="nucleotide sequence ID" value="NZ_LGLV01000021.1"/>
</dbReference>
<dbReference type="GO" id="GO:0006935">
    <property type="term" value="P:chemotaxis"/>
    <property type="evidence" value="ECO:0007669"/>
    <property type="project" value="UniProtKB-KW"/>
</dbReference>
<dbReference type="SMART" id="SM00304">
    <property type="entry name" value="HAMP"/>
    <property type="match status" value="1"/>
</dbReference>